<sequence>MGPSVRFLHPKPQRVALPISLIYPTRLNQIPSSSRLRRIYITFNAKHPINAKDEAMLAHLSTTLFSALSSAWASSLQSGDPKLPRITQIQPIITKADMLPLNTTEARVIIDRLQNDIRNAVKSSLEDAETGKIGLASDELAKLMCLEPLVSSARTNPPFGILDIRKNIVEACVTDV</sequence>
<accession>A0A8H5CNJ0</accession>
<dbReference type="Proteomes" id="UP000518752">
    <property type="component" value="Unassembled WGS sequence"/>
</dbReference>
<name>A0A8H5CNJ0_9AGAR</name>
<proteinExistence type="predicted"/>
<evidence type="ECO:0000313" key="2">
    <source>
        <dbReference type="EMBL" id="KAF5392244.1"/>
    </source>
</evidence>
<dbReference type="EMBL" id="JAACJN010000387">
    <property type="protein sequence ID" value="KAF5345005.1"/>
    <property type="molecule type" value="Genomic_DNA"/>
</dbReference>
<organism evidence="1 3">
    <name type="scientific">Collybiopsis confluens</name>
    <dbReference type="NCBI Taxonomy" id="2823264"/>
    <lineage>
        <taxon>Eukaryota</taxon>
        <taxon>Fungi</taxon>
        <taxon>Dikarya</taxon>
        <taxon>Basidiomycota</taxon>
        <taxon>Agaricomycotina</taxon>
        <taxon>Agaricomycetes</taxon>
        <taxon>Agaricomycetidae</taxon>
        <taxon>Agaricales</taxon>
        <taxon>Marasmiineae</taxon>
        <taxon>Omphalotaceae</taxon>
        <taxon>Collybiopsis</taxon>
    </lineage>
</organism>
<keyword evidence="3" id="KW-1185">Reference proteome</keyword>
<gene>
    <name evidence="2" type="ORF">D9757_001479</name>
    <name evidence="1" type="ORF">D9757_013982</name>
</gene>
<dbReference type="EMBL" id="JAACJN010000006">
    <property type="protein sequence ID" value="KAF5392244.1"/>
    <property type="molecule type" value="Genomic_DNA"/>
</dbReference>
<comment type="caution">
    <text evidence="1">The sequence shown here is derived from an EMBL/GenBank/DDBJ whole genome shotgun (WGS) entry which is preliminary data.</text>
</comment>
<reference evidence="1 3" key="1">
    <citation type="journal article" date="2020" name="ISME J.">
        <title>Uncovering the hidden diversity of litter-decomposition mechanisms in mushroom-forming fungi.</title>
        <authorList>
            <person name="Floudas D."/>
            <person name="Bentzer J."/>
            <person name="Ahren D."/>
            <person name="Johansson T."/>
            <person name="Persson P."/>
            <person name="Tunlid A."/>
        </authorList>
    </citation>
    <scope>NUCLEOTIDE SEQUENCE [LARGE SCALE GENOMIC DNA]</scope>
    <source>
        <strain evidence="1 3">CBS 406.79</strain>
    </source>
</reference>
<evidence type="ECO:0000313" key="1">
    <source>
        <dbReference type="EMBL" id="KAF5345005.1"/>
    </source>
</evidence>
<dbReference type="OrthoDB" id="391988at2759"/>
<evidence type="ECO:0000313" key="3">
    <source>
        <dbReference type="Proteomes" id="UP000518752"/>
    </source>
</evidence>
<protein>
    <submittedName>
        <fullName evidence="1">Uncharacterized protein</fullName>
    </submittedName>
</protein>
<dbReference type="AlphaFoldDB" id="A0A8H5CNJ0"/>